<dbReference type="InterPro" id="IPR005828">
    <property type="entry name" value="MFS_sugar_transport-like"/>
</dbReference>
<dbReference type="RefSeq" id="XP_064703953.1">
    <property type="nucleotide sequence ID" value="XM_064849250.1"/>
</dbReference>
<evidence type="ECO:0000256" key="2">
    <source>
        <dbReference type="ARBA" id="ARBA00010992"/>
    </source>
</evidence>
<evidence type="ECO:0000256" key="1">
    <source>
        <dbReference type="ARBA" id="ARBA00004141"/>
    </source>
</evidence>
<dbReference type="InterPro" id="IPR050360">
    <property type="entry name" value="MFS_Sugar_Transporters"/>
</dbReference>
<evidence type="ECO:0000313" key="8">
    <source>
        <dbReference type="EMBL" id="KAK5048594.1"/>
    </source>
</evidence>
<dbReference type="PROSITE" id="PS51257">
    <property type="entry name" value="PROKAR_LIPOPROTEIN"/>
    <property type="match status" value="1"/>
</dbReference>
<feature type="domain" description="Major facilitator superfamily (MFS) profile" evidence="7">
    <location>
        <begin position="24"/>
        <end position="393"/>
    </location>
</feature>
<keyword evidence="3 6" id="KW-0812">Transmembrane</keyword>
<accession>A0AAV9N4A5</accession>
<feature type="transmembrane region" description="Helical" evidence="6">
    <location>
        <begin position="196"/>
        <end position="215"/>
    </location>
</feature>
<comment type="similarity">
    <text evidence="2">Belongs to the major facilitator superfamily. Sugar transporter (TC 2.A.1.1) family.</text>
</comment>
<gene>
    <name evidence="8" type="ORF">LTR84_005685</name>
</gene>
<evidence type="ECO:0000256" key="3">
    <source>
        <dbReference type="ARBA" id="ARBA00022692"/>
    </source>
</evidence>
<dbReference type="InterPro" id="IPR020846">
    <property type="entry name" value="MFS_dom"/>
</dbReference>
<proteinExistence type="inferred from homology"/>
<feature type="transmembrane region" description="Helical" evidence="6">
    <location>
        <begin position="160"/>
        <end position="184"/>
    </location>
</feature>
<feature type="transmembrane region" description="Helical" evidence="6">
    <location>
        <begin position="284"/>
        <end position="306"/>
    </location>
</feature>
<dbReference type="EMBL" id="JAVRRD010000021">
    <property type="protein sequence ID" value="KAK5048594.1"/>
    <property type="molecule type" value="Genomic_DNA"/>
</dbReference>
<feature type="transmembrane region" description="Helical" evidence="6">
    <location>
        <begin position="24"/>
        <end position="49"/>
    </location>
</feature>
<name>A0AAV9N4A5_9EURO</name>
<dbReference type="PROSITE" id="PS00216">
    <property type="entry name" value="SUGAR_TRANSPORT_1"/>
    <property type="match status" value="2"/>
</dbReference>
<evidence type="ECO:0000256" key="6">
    <source>
        <dbReference type="SAM" id="Phobius"/>
    </source>
</evidence>
<keyword evidence="5 6" id="KW-0472">Membrane</keyword>
<organism evidence="8 9">
    <name type="scientific">Exophiala bonariae</name>
    <dbReference type="NCBI Taxonomy" id="1690606"/>
    <lineage>
        <taxon>Eukaryota</taxon>
        <taxon>Fungi</taxon>
        <taxon>Dikarya</taxon>
        <taxon>Ascomycota</taxon>
        <taxon>Pezizomycotina</taxon>
        <taxon>Eurotiomycetes</taxon>
        <taxon>Chaetothyriomycetidae</taxon>
        <taxon>Chaetothyriales</taxon>
        <taxon>Herpotrichiellaceae</taxon>
        <taxon>Exophiala</taxon>
    </lineage>
</organism>
<dbReference type="InterPro" id="IPR036259">
    <property type="entry name" value="MFS_trans_sf"/>
</dbReference>
<feature type="transmembrane region" description="Helical" evidence="6">
    <location>
        <begin position="318"/>
        <end position="338"/>
    </location>
</feature>
<comment type="caution">
    <text evidence="8">The sequence shown here is derived from an EMBL/GenBank/DDBJ whole genome shotgun (WGS) entry which is preliminary data.</text>
</comment>
<sequence>MTDERLAHAGFANEHQFNWRNLRLCILVSSAACACGYMLSIIGSVLGIPGFQVHMGILDPVTGTPTPNAAGLTGAITGTFYAGSCCGLIWGSFVMDKWGRKAGLINAAILASIGTIGVTAANGAPMFIVFRFFCGAGSNAFLGVTGVFTTEISPPAMRGLFVGMVGGGILTGYSIASLMGVAFFHVKDNVDAQWRAPLGLAMVFIAFVLLILPLLPESPRWLLMQGRNAEAKDIVLNIHKDTKSNSQTFAEHEFYQMQQQIELDKQLSTSWAEMFRRPSLRKRAMIAMTFGFFNQSTGILVIGSYGTLIYRSLGFDTNAVLCFQAGWIMTGVPFNFLGAWLSDRWGRKPMFILGLLGCAFSLALEAGLVATWVTPEELQHPNKVALGWAVAAL</sequence>
<dbReference type="Proteomes" id="UP001358417">
    <property type="component" value="Unassembled WGS sequence"/>
</dbReference>
<dbReference type="GO" id="GO:0016020">
    <property type="term" value="C:membrane"/>
    <property type="evidence" value="ECO:0007669"/>
    <property type="project" value="UniProtKB-SubCell"/>
</dbReference>
<feature type="transmembrane region" description="Helical" evidence="6">
    <location>
        <begin position="69"/>
        <end position="90"/>
    </location>
</feature>
<reference evidence="8 9" key="1">
    <citation type="submission" date="2023-08" db="EMBL/GenBank/DDBJ databases">
        <title>Black Yeasts Isolated from many extreme environments.</title>
        <authorList>
            <person name="Coleine C."/>
            <person name="Stajich J.E."/>
            <person name="Selbmann L."/>
        </authorList>
    </citation>
    <scope>NUCLEOTIDE SEQUENCE [LARGE SCALE GENOMIC DNA]</scope>
    <source>
        <strain evidence="8 9">CCFEE 5792</strain>
    </source>
</reference>
<dbReference type="InterPro" id="IPR005829">
    <property type="entry name" value="Sugar_transporter_CS"/>
</dbReference>
<dbReference type="SUPFAM" id="SSF103473">
    <property type="entry name" value="MFS general substrate transporter"/>
    <property type="match status" value="1"/>
</dbReference>
<evidence type="ECO:0000313" key="9">
    <source>
        <dbReference type="Proteomes" id="UP001358417"/>
    </source>
</evidence>
<evidence type="ECO:0000256" key="5">
    <source>
        <dbReference type="ARBA" id="ARBA00023136"/>
    </source>
</evidence>
<dbReference type="GeneID" id="89973860"/>
<dbReference type="PANTHER" id="PTHR48022">
    <property type="entry name" value="PLASTIDIC GLUCOSE TRANSPORTER 4"/>
    <property type="match status" value="1"/>
</dbReference>
<feature type="transmembrane region" description="Helical" evidence="6">
    <location>
        <begin position="350"/>
        <end position="373"/>
    </location>
</feature>
<dbReference type="GO" id="GO:0005351">
    <property type="term" value="F:carbohydrate:proton symporter activity"/>
    <property type="evidence" value="ECO:0007669"/>
    <property type="project" value="TreeGrafter"/>
</dbReference>
<dbReference type="Pfam" id="PF00083">
    <property type="entry name" value="Sugar_tr"/>
    <property type="match status" value="1"/>
</dbReference>
<keyword evidence="4 6" id="KW-1133">Transmembrane helix</keyword>
<evidence type="ECO:0000259" key="7">
    <source>
        <dbReference type="PROSITE" id="PS50850"/>
    </source>
</evidence>
<protein>
    <recommendedName>
        <fullName evidence="7">Major facilitator superfamily (MFS) profile domain-containing protein</fullName>
    </recommendedName>
</protein>
<feature type="transmembrane region" description="Helical" evidence="6">
    <location>
        <begin position="127"/>
        <end position="148"/>
    </location>
</feature>
<keyword evidence="9" id="KW-1185">Reference proteome</keyword>
<dbReference type="PANTHER" id="PTHR48022:SF11">
    <property type="entry name" value="MONOSACCHARIDE TRANSPORTER (HXT8), PUTATIVE (AFU_ORTHOLOGUE AFUA_2G08120)-RELATED"/>
    <property type="match status" value="1"/>
</dbReference>
<dbReference type="PROSITE" id="PS50850">
    <property type="entry name" value="MFS"/>
    <property type="match status" value="1"/>
</dbReference>
<dbReference type="Gene3D" id="1.20.1250.20">
    <property type="entry name" value="MFS general substrate transporter like domains"/>
    <property type="match status" value="1"/>
</dbReference>
<dbReference type="AlphaFoldDB" id="A0AAV9N4A5"/>
<comment type="subcellular location">
    <subcellularLocation>
        <location evidence="1">Membrane</location>
        <topology evidence="1">Multi-pass membrane protein</topology>
    </subcellularLocation>
</comment>
<evidence type="ECO:0000256" key="4">
    <source>
        <dbReference type="ARBA" id="ARBA00022989"/>
    </source>
</evidence>
<feature type="transmembrane region" description="Helical" evidence="6">
    <location>
        <begin position="102"/>
        <end position="121"/>
    </location>
</feature>